<dbReference type="InterPro" id="IPR047057">
    <property type="entry name" value="MerR_fam"/>
</dbReference>
<gene>
    <name evidence="6" type="ORF">NSA23_04515</name>
</gene>
<dbReference type="Pfam" id="PF13411">
    <property type="entry name" value="MerR_1"/>
    <property type="match status" value="1"/>
</dbReference>
<dbReference type="SUPFAM" id="SSF46955">
    <property type="entry name" value="Putative DNA-binding domain"/>
    <property type="match status" value="1"/>
</dbReference>
<keyword evidence="2" id="KW-0238">DNA-binding</keyword>
<keyword evidence="7" id="KW-1185">Reference proteome</keyword>
<keyword evidence="3" id="KW-0804">Transcription</keyword>
<proteinExistence type="predicted"/>
<dbReference type="GO" id="GO:0003677">
    <property type="term" value="F:DNA binding"/>
    <property type="evidence" value="ECO:0007669"/>
    <property type="project" value="UniProtKB-KW"/>
</dbReference>
<dbReference type="InterPro" id="IPR000551">
    <property type="entry name" value="MerR-type_HTH_dom"/>
</dbReference>
<dbReference type="InterPro" id="IPR009061">
    <property type="entry name" value="DNA-bd_dom_put_sf"/>
</dbReference>
<dbReference type="PROSITE" id="PS50937">
    <property type="entry name" value="HTH_MERR_2"/>
    <property type="match status" value="1"/>
</dbReference>
<feature type="coiled-coil region" evidence="4">
    <location>
        <begin position="72"/>
        <end position="125"/>
    </location>
</feature>
<evidence type="ECO:0000256" key="3">
    <source>
        <dbReference type="ARBA" id="ARBA00023163"/>
    </source>
</evidence>
<dbReference type="AlphaFoldDB" id="A0A9X2S4E2"/>
<evidence type="ECO:0000313" key="6">
    <source>
        <dbReference type="EMBL" id="MCR2043378.1"/>
    </source>
</evidence>
<reference evidence="6" key="1">
    <citation type="submission" date="2022-07" db="EMBL/GenBank/DDBJ databases">
        <title>Enhanced cultured diversity of the mouse gut microbiota enables custom-made synthetic communities.</title>
        <authorList>
            <person name="Afrizal A."/>
        </authorList>
    </citation>
    <scope>NUCLEOTIDE SEQUENCE</scope>
    <source>
        <strain evidence="6">DSM 29482</strain>
    </source>
</reference>
<dbReference type="Gene3D" id="1.10.1660.10">
    <property type="match status" value="1"/>
</dbReference>
<dbReference type="RefSeq" id="WP_257490263.1">
    <property type="nucleotide sequence ID" value="NZ_JANJZL010000002.1"/>
</dbReference>
<name>A0A9X2S4E2_9FIRM</name>
<dbReference type="EMBL" id="JANJZL010000002">
    <property type="protein sequence ID" value="MCR2043378.1"/>
    <property type="molecule type" value="Genomic_DNA"/>
</dbReference>
<accession>A0A9X2S4E2</accession>
<feature type="domain" description="HTH merR-type" evidence="5">
    <location>
        <begin position="1"/>
        <end position="68"/>
    </location>
</feature>
<dbReference type="PANTHER" id="PTHR30204">
    <property type="entry name" value="REDOX-CYCLING DRUG-SENSING TRANSCRIPTIONAL ACTIVATOR SOXR"/>
    <property type="match status" value="1"/>
</dbReference>
<dbReference type="PANTHER" id="PTHR30204:SF94">
    <property type="entry name" value="HEAVY METAL-DEPENDENT TRANSCRIPTIONAL REGULATOR HI_0293-RELATED"/>
    <property type="match status" value="1"/>
</dbReference>
<dbReference type="Proteomes" id="UP001142078">
    <property type="component" value="Unassembled WGS sequence"/>
</dbReference>
<protein>
    <submittedName>
        <fullName evidence="6">MerR family transcriptional regulator</fullName>
    </submittedName>
</protein>
<dbReference type="CDD" id="cd00592">
    <property type="entry name" value="HTH_MerR-like"/>
    <property type="match status" value="1"/>
</dbReference>
<comment type="caution">
    <text evidence="6">The sequence shown here is derived from an EMBL/GenBank/DDBJ whole genome shotgun (WGS) entry which is preliminary data.</text>
</comment>
<organism evidence="6 7">
    <name type="scientific">Anaerosalibacter massiliensis</name>
    <dbReference type="NCBI Taxonomy" id="1347392"/>
    <lineage>
        <taxon>Bacteria</taxon>
        <taxon>Bacillati</taxon>
        <taxon>Bacillota</taxon>
        <taxon>Tissierellia</taxon>
        <taxon>Tissierellales</taxon>
        <taxon>Sporanaerobacteraceae</taxon>
        <taxon>Anaerosalibacter</taxon>
    </lineage>
</organism>
<evidence type="ECO:0000259" key="5">
    <source>
        <dbReference type="PROSITE" id="PS50937"/>
    </source>
</evidence>
<evidence type="ECO:0000313" key="7">
    <source>
        <dbReference type="Proteomes" id="UP001142078"/>
    </source>
</evidence>
<keyword evidence="1" id="KW-0805">Transcription regulation</keyword>
<evidence type="ECO:0000256" key="1">
    <source>
        <dbReference type="ARBA" id="ARBA00023015"/>
    </source>
</evidence>
<keyword evidence="4" id="KW-0175">Coiled coil</keyword>
<evidence type="ECO:0000256" key="4">
    <source>
        <dbReference type="SAM" id="Coils"/>
    </source>
</evidence>
<evidence type="ECO:0000256" key="2">
    <source>
        <dbReference type="ARBA" id="ARBA00023125"/>
    </source>
</evidence>
<dbReference type="SMART" id="SM00422">
    <property type="entry name" value="HTH_MERR"/>
    <property type="match status" value="1"/>
</dbReference>
<dbReference type="GO" id="GO:0003700">
    <property type="term" value="F:DNA-binding transcription factor activity"/>
    <property type="evidence" value="ECO:0007669"/>
    <property type="project" value="InterPro"/>
</dbReference>
<sequence length="288" mass="34325">MKINEVCNATGLTKKAIDYYQQKKIINPKIDESGYRQFNEFEIERLKQVSVLRSLGLSIPEIKRILDSKFSKEELRKSVVRKQLENELSEKQTQLLEQLSDGKNIEEINKKIIELNKKKSIKEKLLEVFPGFYGRFFVSHFSRFLEEPIKTEEQRKAYKVIVSFLDQVDPPEISDEIMSQFEEEMDFWTDEKLMEVEEKRQQNIENHEEFLDEYSEMIKQYQAFKESSEYQSSPYGQLMEAMKSFGQTSGYNDIFIPAMRKLSPSYEEYYQNLLKANEVFKERHPDFK</sequence>